<dbReference type="EMBL" id="OU015567">
    <property type="protein sequence ID" value="CAG5111119.1"/>
    <property type="molecule type" value="Genomic_DNA"/>
</dbReference>
<evidence type="ECO:0000256" key="1">
    <source>
        <dbReference type="ARBA" id="ARBA00022723"/>
    </source>
</evidence>
<dbReference type="InterPro" id="IPR001841">
    <property type="entry name" value="Znf_RING"/>
</dbReference>
<accession>A0ABN7T6Z3</accession>
<proteinExistence type="predicted"/>
<evidence type="ECO:0000256" key="4">
    <source>
        <dbReference type="PROSITE-ProRule" id="PRU00175"/>
    </source>
</evidence>
<dbReference type="SMART" id="SM00184">
    <property type="entry name" value="RING"/>
    <property type="match status" value="1"/>
</dbReference>
<feature type="coiled-coil region" evidence="5">
    <location>
        <begin position="113"/>
        <end position="147"/>
    </location>
</feature>
<dbReference type="PROSITE" id="PS50089">
    <property type="entry name" value="ZF_RING_2"/>
    <property type="match status" value="1"/>
</dbReference>
<name>A0ABN7T6Z3_OIKDI</name>
<keyword evidence="5" id="KW-0175">Coiled coil</keyword>
<keyword evidence="8" id="KW-1185">Reference proteome</keyword>
<feature type="domain" description="RING-type" evidence="6">
    <location>
        <begin position="162"/>
        <end position="202"/>
    </location>
</feature>
<keyword evidence="2 4" id="KW-0863">Zinc-finger</keyword>
<evidence type="ECO:0000256" key="3">
    <source>
        <dbReference type="ARBA" id="ARBA00022833"/>
    </source>
</evidence>
<protein>
    <submittedName>
        <fullName evidence="7">Oidioi.mRNA.OKI2018_I69.chr2.g5453.t1.cds</fullName>
    </submittedName>
</protein>
<evidence type="ECO:0000313" key="7">
    <source>
        <dbReference type="EMBL" id="CAG5111119.1"/>
    </source>
</evidence>
<evidence type="ECO:0000256" key="5">
    <source>
        <dbReference type="SAM" id="Coils"/>
    </source>
</evidence>
<evidence type="ECO:0000313" key="8">
    <source>
        <dbReference type="Proteomes" id="UP001158576"/>
    </source>
</evidence>
<evidence type="ECO:0000256" key="2">
    <source>
        <dbReference type="ARBA" id="ARBA00022771"/>
    </source>
</evidence>
<dbReference type="Gene3D" id="3.30.40.10">
    <property type="entry name" value="Zinc/RING finger domain, C3HC4 (zinc finger)"/>
    <property type="match status" value="1"/>
</dbReference>
<organism evidence="7 8">
    <name type="scientific">Oikopleura dioica</name>
    <name type="common">Tunicate</name>
    <dbReference type="NCBI Taxonomy" id="34765"/>
    <lineage>
        <taxon>Eukaryota</taxon>
        <taxon>Metazoa</taxon>
        <taxon>Chordata</taxon>
        <taxon>Tunicata</taxon>
        <taxon>Appendicularia</taxon>
        <taxon>Copelata</taxon>
        <taxon>Oikopleuridae</taxon>
        <taxon>Oikopleura</taxon>
    </lineage>
</organism>
<reference evidence="7 8" key="1">
    <citation type="submission" date="2021-04" db="EMBL/GenBank/DDBJ databases">
        <authorList>
            <person name="Bliznina A."/>
        </authorList>
    </citation>
    <scope>NUCLEOTIDE SEQUENCE [LARGE SCALE GENOMIC DNA]</scope>
</reference>
<dbReference type="SUPFAM" id="SSF57850">
    <property type="entry name" value="RING/U-box"/>
    <property type="match status" value="1"/>
</dbReference>
<keyword evidence="1" id="KW-0479">Metal-binding</keyword>
<gene>
    <name evidence="7" type="ORF">OKIOD_LOCUS14218</name>
</gene>
<evidence type="ECO:0000259" key="6">
    <source>
        <dbReference type="PROSITE" id="PS50089"/>
    </source>
</evidence>
<dbReference type="Proteomes" id="UP001158576">
    <property type="component" value="Chromosome 2"/>
</dbReference>
<dbReference type="InterPro" id="IPR013083">
    <property type="entry name" value="Znf_RING/FYVE/PHD"/>
</dbReference>
<sequence>MKIAREFVVSKAIAGVCQRLDQPRYGRYCHAVTEKMVKLTKEKWTVCLDCFNEYYPDSQHQLVLSDAKLRCPAHKCGVENLSPREFIIGKCCDDAKKMRGKDKGTHALILEQIDELKPDIEFLQAELKKAQADLDSMKASLKDVHAETEEKLGITDEKRSSCKVCLEVYNGTIRQECALQCGHRSCFRCLNSLPRKICPICRKAFTAEQILKLF</sequence>
<keyword evidence="3" id="KW-0862">Zinc</keyword>